<dbReference type="Proteomes" id="UP000718821">
    <property type="component" value="Unassembled WGS sequence"/>
</dbReference>
<sequence>MDETTIVGMDDLDRDAVVAAIASLETELFAAGAWSLNMVRQELDAPARTYFLSLDHAPSAGAPSPHVNGYAGFWYDGDDAQIMTIGVAPASQRRGIATALMDRLVAAARAQGARRILLEVRVDNEPALALYRRFGFERIGLRKRYYQPGGIDAYVMALDLEPRAVGFAPSPRPDGEDGGHGGADIEKETNEGQEP</sequence>
<feature type="region of interest" description="Disordered" evidence="3">
    <location>
        <begin position="165"/>
        <end position="195"/>
    </location>
</feature>
<dbReference type="EMBL" id="JACLYU010000003">
    <property type="protein sequence ID" value="MBM6699425.1"/>
    <property type="molecule type" value="Genomic_DNA"/>
</dbReference>
<evidence type="ECO:0000256" key="3">
    <source>
        <dbReference type="SAM" id="MobiDB-lite"/>
    </source>
</evidence>
<protein>
    <submittedName>
        <fullName evidence="5">Ribosomal protein S18-alanine N-acetyltransferase</fullName>
    </submittedName>
</protein>
<proteinExistence type="predicted"/>
<keyword evidence="1" id="KW-0808">Transferase</keyword>
<accession>A0A939B9N5</accession>
<keyword evidence="5" id="KW-0687">Ribonucleoprotein</keyword>
<feature type="compositionally biased region" description="Basic and acidic residues" evidence="3">
    <location>
        <begin position="173"/>
        <end position="195"/>
    </location>
</feature>
<dbReference type="PANTHER" id="PTHR43877:SF2">
    <property type="entry name" value="AMINOALKYLPHOSPHONATE N-ACETYLTRANSFERASE-RELATED"/>
    <property type="match status" value="1"/>
</dbReference>
<name>A0A939B9N5_9BIFI</name>
<keyword evidence="5" id="KW-0689">Ribosomal protein</keyword>
<dbReference type="RefSeq" id="WP_204468142.1">
    <property type="nucleotide sequence ID" value="NZ_JACLYU010000003.1"/>
</dbReference>
<reference evidence="5" key="2">
    <citation type="journal article" date="2021" name="Sci. Rep.">
        <title>The distribution of antibiotic resistance genes in chicken gut microbiota commensals.</title>
        <authorList>
            <person name="Juricova H."/>
            <person name="Matiasovicova J."/>
            <person name="Kubasova T."/>
            <person name="Cejkova D."/>
            <person name="Rychlik I."/>
        </authorList>
    </citation>
    <scope>NUCLEOTIDE SEQUENCE</scope>
    <source>
        <strain evidence="5">An836</strain>
    </source>
</reference>
<comment type="caution">
    <text evidence="5">The sequence shown here is derived from an EMBL/GenBank/DDBJ whole genome shotgun (WGS) entry which is preliminary data.</text>
</comment>
<keyword evidence="2" id="KW-0012">Acyltransferase</keyword>
<evidence type="ECO:0000256" key="2">
    <source>
        <dbReference type="ARBA" id="ARBA00023315"/>
    </source>
</evidence>
<evidence type="ECO:0000259" key="4">
    <source>
        <dbReference type="PROSITE" id="PS51186"/>
    </source>
</evidence>
<dbReference type="SUPFAM" id="SSF55729">
    <property type="entry name" value="Acyl-CoA N-acyltransferases (Nat)"/>
    <property type="match status" value="1"/>
</dbReference>
<evidence type="ECO:0000313" key="6">
    <source>
        <dbReference type="Proteomes" id="UP000718821"/>
    </source>
</evidence>
<dbReference type="NCBIfam" id="TIGR01575">
    <property type="entry name" value="rimI"/>
    <property type="match status" value="1"/>
</dbReference>
<dbReference type="InterPro" id="IPR000182">
    <property type="entry name" value="GNAT_dom"/>
</dbReference>
<organism evidence="5 6">
    <name type="scientific">Bifidobacterium pullorum subsp. saeculare</name>
    <dbReference type="NCBI Taxonomy" id="78257"/>
    <lineage>
        <taxon>Bacteria</taxon>
        <taxon>Bacillati</taxon>
        <taxon>Actinomycetota</taxon>
        <taxon>Actinomycetes</taxon>
        <taxon>Bifidobacteriales</taxon>
        <taxon>Bifidobacteriaceae</taxon>
        <taxon>Bifidobacterium</taxon>
    </lineage>
</organism>
<evidence type="ECO:0000256" key="1">
    <source>
        <dbReference type="ARBA" id="ARBA00022679"/>
    </source>
</evidence>
<feature type="domain" description="N-acetyltransferase" evidence="4">
    <location>
        <begin position="7"/>
        <end position="161"/>
    </location>
</feature>
<dbReference type="CDD" id="cd04301">
    <property type="entry name" value="NAT_SF"/>
    <property type="match status" value="1"/>
</dbReference>
<dbReference type="Gene3D" id="3.40.630.30">
    <property type="match status" value="1"/>
</dbReference>
<dbReference type="GO" id="GO:0005840">
    <property type="term" value="C:ribosome"/>
    <property type="evidence" value="ECO:0007669"/>
    <property type="project" value="UniProtKB-KW"/>
</dbReference>
<dbReference type="Pfam" id="PF00583">
    <property type="entry name" value="Acetyltransf_1"/>
    <property type="match status" value="1"/>
</dbReference>
<dbReference type="InterPro" id="IPR050832">
    <property type="entry name" value="Bact_Acetyltransf"/>
</dbReference>
<dbReference type="PANTHER" id="PTHR43877">
    <property type="entry name" value="AMINOALKYLPHOSPHONATE N-ACETYLTRANSFERASE-RELATED-RELATED"/>
    <property type="match status" value="1"/>
</dbReference>
<dbReference type="InterPro" id="IPR006464">
    <property type="entry name" value="AcTrfase_RimI/Ard1"/>
</dbReference>
<gene>
    <name evidence="5" type="primary">rimI</name>
    <name evidence="5" type="ORF">H7U32_03625</name>
</gene>
<reference evidence="5" key="1">
    <citation type="submission" date="2020-08" db="EMBL/GenBank/DDBJ databases">
        <authorList>
            <person name="Cejkova D."/>
            <person name="Kubasova T."/>
            <person name="Jahodarova E."/>
            <person name="Rychlik I."/>
        </authorList>
    </citation>
    <scope>NUCLEOTIDE SEQUENCE</scope>
    <source>
        <strain evidence="5">An836</strain>
    </source>
</reference>
<keyword evidence="6" id="KW-1185">Reference proteome</keyword>
<dbReference type="PROSITE" id="PS51186">
    <property type="entry name" value="GNAT"/>
    <property type="match status" value="1"/>
</dbReference>
<evidence type="ECO:0000313" key="5">
    <source>
        <dbReference type="EMBL" id="MBM6699425.1"/>
    </source>
</evidence>
<dbReference type="GO" id="GO:0008080">
    <property type="term" value="F:N-acetyltransferase activity"/>
    <property type="evidence" value="ECO:0007669"/>
    <property type="project" value="InterPro"/>
</dbReference>
<dbReference type="InterPro" id="IPR016181">
    <property type="entry name" value="Acyl_CoA_acyltransferase"/>
</dbReference>
<dbReference type="AlphaFoldDB" id="A0A939B9N5"/>